<organism evidence="1 2">
    <name type="scientific">Microbacterium amylolyticum</name>
    <dbReference type="NCBI Taxonomy" id="936337"/>
    <lineage>
        <taxon>Bacteria</taxon>
        <taxon>Bacillati</taxon>
        <taxon>Actinomycetota</taxon>
        <taxon>Actinomycetes</taxon>
        <taxon>Micrococcales</taxon>
        <taxon>Microbacteriaceae</taxon>
        <taxon>Microbacterium</taxon>
    </lineage>
</organism>
<dbReference type="EMBL" id="JAGIOL010000001">
    <property type="protein sequence ID" value="MBP2436604.1"/>
    <property type="molecule type" value="Genomic_DNA"/>
</dbReference>
<comment type="caution">
    <text evidence="1">The sequence shown here is derived from an EMBL/GenBank/DDBJ whole genome shotgun (WGS) entry which is preliminary data.</text>
</comment>
<evidence type="ECO:0008006" key="3">
    <source>
        <dbReference type="Google" id="ProtNLM"/>
    </source>
</evidence>
<accession>A0ABS4ZH48</accession>
<reference evidence="1 2" key="1">
    <citation type="submission" date="2021-03" db="EMBL/GenBank/DDBJ databases">
        <title>Sequencing the genomes of 1000 actinobacteria strains.</title>
        <authorList>
            <person name="Klenk H.-P."/>
        </authorList>
    </citation>
    <scope>NUCLEOTIDE SEQUENCE [LARGE SCALE GENOMIC DNA]</scope>
    <source>
        <strain evidence="1 2">DSM 24221</strain>
    </source>
</reference>
<name>A0ABS4ZH48_9MICO</name>
<sequence>MTQAWRWGKRKVQSAISWAKRNWRKVASWLNRGLSWGSILQLILQLLGLA</sequence>
<dbReference type="Proteomes" id="UP001519362">
    <property type="component" value="Unassembled WGS sequence"/>
</dbReference>
<keyword evidence="2" id="KW-1185">Reference proteome</keyword>
<dbReference type="RefSeq" id="WP_165135989.1">
    <property type="nucleotide sequence ID" value="NZ_CP049253.1"/>
</dbReference>
<evidence type="ECO:0000313" key="1">
    <source>
        <dbReference type="EMBL" id="MBP2436604.1"/>
    </source>
</evidence>
<protein>
    <recommendedName>
        <fullName evidence="3">Transposase</fullName>
    </recommendedName>
</protein>
<proteinExistence type="predicted"/>
<gene>
    <name evidence="1" type="ORF">JOF34_001190</name>
</gene>
<dbReference type="NCBIfam" id="NF033881">
    <property type="entry name" value="aureocin_A53"/>
    <property type="match status" value="1"/>
</dbReference>
<evidence type="ECO:0000313" key="2">
    <source>
        <dbReference type="Proteomes" id="UP001519362"/>
    </source>
</evidence>